<dbReference type="SUPFAM" id="SSF48452">
    <property type="entry name" value="TPR-like"/>
    <property type="match status" value="1"/>
</dbReference>
<evidence type="ECO:0000313" key="1">
    <source>
        <dbReference type="EMBL" id="GEC17704.1"/>
    </source>
</evidence>
<dbReference type="InterPro" id="IPR011990">
    <property type="entry name" value="TPR-like_helical_dom_sf"/>
</dbReference>
<dbReference type="EMBL" id="BJNF01000146">
    <property type="protein sequence ID" value="GEC17704.1"/>
    <property type="molecule type" value="Genomic_DNA"/>
</dbReference>
<comment type="caution">
    <text evidence="1">The sequence shown here is derived from an EMBL/GenBank/DDBJ whole genome shotgun (WGS) entry which is preliminary data.</text>
</comment>
<dbReference type="Proteomes" id="UP000318825">
    <property type="component" value="Unassembled WGS sequence"/>
</dbReference>
<protein>
    <recommendedName>
        <fullName evidence="3">MalT-like TPR region domain-containing protein</fullName>
    </recommendedName>
</protein>
<dbReference type="RefSeq" id="WP_141385410.1">
    <property type="nucleotide sequence ID" value="NZ_BJNF01000146.1"/>
</dbReference>
<organism evidence="1 2">
    <name type="scientific">Nitrobacter winogradskyi</name>
    <name type="common">Nitrobacter agilis</name>
    <dbReference type="NCBI Taxonomy" id="913"/>
    <lineage>
        <taxon>Bacteria</taxon>
        <taxon>Pseudomonadati</taxon>
        <taxon>Pseudomonadota</taxon>
        <taxon>Alphaproteobacteria</taxon>
        <taxon>Hyphomicrobiales</taxon>
        <taxon>Nitrobacteraceae</taxon>
        <taxon>Nitrobacter</taxon>
    </lineage>
</organism>
<evidence type="ECO:0000313" key="2">
    <source>
        <dbReference type="Proteomes" id="UP000318825"/>
    </source>
</evidence>
<dbReference type="AlphaFoldDB" id="A0A4Y3WFQ4"/>
<accession>A0A4Y3WFQ4</accession>
<name>A0A4Y3WFQ4_NITWI</name>
<reference evidence="1 2" key="1">
    <citation type="submission" date="2019-06" db="EMBL/GenBank/DDBJ databases">
        <title>Whole genome shotgun sequence of Nitrobacter winogradskyi NBRC 14297.</title>
        <authorList>
            <person name="Hosoyama A."/>
            <person name="Uohara A."/>
            <person name="Ohji S."/>
            <person name="Ichikawa N."/>
        </authorList>
    </citation>
    <scope>NUCLEOTIDE SEQUENCE [LARGE SCALE GENOMIC DNA]</scope>
    <source>
        <strain evidence="1 2">NBRC 14297</strain>
    </source>
</reference>
<gene>
    <name evidence="1" type="ORF">NWI01_35960</name>
</gene>
<sequence>MYGAAEAEVYYAESLRHCRDLHRCDPSPTSFTDLCCACVRMGNIIKSLGGSGGGGSLLKESYDLAREMTSLYGEDEAGPMLALAVSALASATEAESDFAAARELYQVAVEASATKGTPRSVLEWRGHGFRLSRLALATHAAGDVSGARIYYQEALQLFERLHAATGDAGFATDAEAIRRALDQI</sequence>
<evidence type="ECO:0008006" key="3">
    <source>
        <dbReference type="Google" id="ProtNLM"/>
    </source>
</evidence>
<dbReference type="Gene3D" id="1.25.40.10">
    <property type="entry name" value="Tetratricopeptide repeat domain"/>
    <property type="match status" value="1"/>
</dbReference>
<proteinExistence type="predicted"/>